<dbReference type="KEGG" id="scac:106088301"/>
<gene>
    <name evidence="2" type="primary">106088301</name>
</gene>
<keyword evidence="1" id="KW-0732">Signal</keyword>
<dbReference type="OrthoDB" id="10355956at2759"/>
<keyword evidence="3" id="KW-1185">Reference proteome</keyword>
<dbReference type="AlphaFoldDB" id="A0A1I8PAS4"/>
<sequence length="212" mass="25403">MNILKILFAISLILKISSAAKEPSKRDKLLEFALPKHRQAIRIFLMLQEPWHLNVLRDLDELIENDNEAYSPLYDVYRDSVENFLDAFKIYAQDQQNCAKAENLVEKIAATRELLYSTDDTRFKKLLESHSIDTLDVYEHYTLEFYDRFAHEFLAYESSLSEEQQEQEQNFIKWFNDFVEEKDFMRKTEKFGQFFEFFEQMKHDTSTCKCLL</sequence>
<evidence type="ECO:0000313" key="2">
    <source>
        <dbReference type="EnsemblMetazoa" id="SCAU006365-PA"/>
    </source>
</evidence>
<evidence type="ECO:0000256" key="1">
    <source>
        <dbReference type="SAM" id="SignalP"/>
    </source>
</evidence>
<dbReference type="EnsemblMetazoa" id="SCAU006365-RA">
    <property type="protein sequence ID" value="SCAU006365-PA"/>
    <property type="gene ID" value="SCAU006365"/>
</dbReference>
<feature type="chain" id="PRO_5009326365" evidence="1">
    <location>
        <begin position="20"/>
        <end position="212"/>
    </location>
</feature>
<feature type="signal peptide" evidence="1">
    <location>
        <begin position="1"/>
        <end position="19"/>
    </location>
</feature>
<name>A0A1I8PAS4_STOCA</name>
<protein>
    <submittedName>
        <fullName evidence="2">Uncharacterized protein</fullName>
    </submittedName>
</protein>
<proteinExistence type="predicted"/>
<organism evidence="2 3">
    <name type="scientific">Stomoxys calcitrans</name>
    <name type="common">Stable fly</name>
    <name type="synonym">Conops calcitrans</name>
    <dbReference type="NCBI Taxonomy" id="35570"/>
    <lineage>
        <taxon>Eukaryota</taxon>
        <taxon>Metazoa</taxon>
        <taxon>Ecdysozoa</taxon>
        <taxon>Arthropoda</taxon>
        <taxon>Hexapoda</taxon>
        <taxon>Insecta</taxon>
        <taxon>Pterygota</taxon>
        <taxon>Neoptera</taxon>
        <taxon>Endopterygota</taxon>
        <taxon>Diptera</taxon>
        <taxon>Brachycera</taxon>
        <taxon>Muscomorpha</taxon>
        <taxon>Muscoidea</taxon>
        <taxon>Muscidae</taxon>
        <taxon>Stomoxys</taxon>
    </lineage>
</organism>
<dbReference type="VEuPathDB" id="VectorBase:SCAU006365"/>
<reference evidence="2" key="1">
    <citation type="submission" date="2020-05" db="UniProtKB">
        <authorList>
            <consortium name="EnsemblMetazoa"/>
        </authorList>
    </citation>
    <scope>IDENTIFICATION</scope>
    <source>
        <strain evidence="2">USDA</strain>
    </source>
</reference>
<evidence type="ECO:0000313" key="3">
    <source>
        <dbReference type="Proteomes" id="UP000095300"/>
    </source>
</evidence>
<accession>A0A1I8PAS4</accession>
<dbReference type="Proteomes" id="UP000095300">
    <property type="component" value="Unassembled WGS sequence"/>
</dbReference>